<proteinExistence type="predicted"/>
<dbReference type="EC" id="3.2.2.4" evidence="2"/>
<dbReference type="Gene3D" id="3.40.50.450">
    <property type="match status" value="1"/>
</dbReference>
<sequence length="447" mass="51289">MHSTVTIPIINRQLGVTELTEREAGRIRTALDTPDHRLVEIVGALINIHKKDYNDTRAVRVKFRDMQVRVERKNGDYVLVCTGVPRDCLYDGEHVIEQSVEQVSSALRDIVFPPPGSGSATSEERSAYVKKFVEHAGLLYRGERGLVAFTWGGHRVSREEYDFAKSVAYWLGLFLPDMENITGCGEGIMKAPFKGVQVAYGKQRTFRRFGLRDYIGFTEQGILAAEAPNELVNRLLVFPTIEQRMEAFIRASHRGRAHPGGPGTIEEIMTMLAVLSTPGNEKIPFSFELVEESGGRYFKQLDEYLTLCFKDSLDGLYEVFCCDPQTYARHVAETTRKLSMRYLWNDNFFFEERLQHPFEVTFESMEALDLSRDQEAFSLLINLRRFFSAVVHLSVKDPDMLDAWGDERPLIRGDKDILRATDELVRKLERQGRIHEDVKYARPYRVE</sequence>
<dbReference type="STRING" id="1121449.SAMN02745704_02173"/>
<dbReference type="PANTHER" id="PTHR43393:SF1">
    <property type="entry name" value="PYRIMIDINE_PURINE NUCLEOTIDE 5'-MONOPHOSPHATE NUCLEOSIDASE"/>
    <property type="match status" value="1"/>
</dbReference>
<dbReference type="InterPro" id="IPR021826">
    <property type="entry name" value="PpnN_C"/>
</dbReference>
<reference evidence="5 6" key="1">
    <citation type="submission" date="2017-02" db="EMBL/GenBank/DDBJ databases">
        <authorList>
            <person name="Peterson S.W."/>
        </authorList>
    </citation>
    <scope>NUCLEOTIDE SEQUENCE [LARGE SCALE GENOMIC DNA]</scope>
    <source>
        <strain evidence="5 6">DSM 16080</strain>
    </source>
</reference>
<evidence type="ECO:0000259" key="4">
    <source>
        <dbReference type="Pfam" id="PF11892"/>
    </source>
</evidence>
<evidence type="ECO:0000256" key="2">
    <source>
        <dbReference type="ARBA" id="ARBA00011985"/>
    </source>
</evidence>
<dbReference type="GO" id="GO:0008714">
    <property type="term" value="F:AMP nucleosidase activity"/>
    <property type="evidence" value="ECO:0007669"/>
    <property type="project" value="UniProtKB-EC"/>
</dbReference>
<gene>
    <name evidence="5" type="ORF">SAMN02745704_02173</name>
</gene>
<name>A0A1T4XJJ5_9BACT</name>
<dbReference type="InterPro" id="IPR052341">
    <property type="entry name" value="LOG_family_nucleotidases"/>
</dbReference>
<dbReference type="Proteomes" id="UP000190027">
    <property type="component" value="Unassembled WGS sequence"/>
</dbReference>
<dbReference type="PANTHER" id="PTHR43393">
    <property type="entry name" value="CYTOKININ RIBOSIDE 5'-MONOPHOSPHATE PHOSPHORIBOHYDROLASE"/>
    <property type="match status" value="1"/>
</dbReference>
<evidence type="ECO:0000313" key="5">
    <source>
        <dbReference type="EMBL" id="SKA89742.1"/>
    </source>
</evidence>
<evidence type="ECO:0000313" key="6">
    <source>
        <dbReference type="Proteomes" id="UP000190027"/>
    </source>
</evidence>
<dbReference type="EMBL" id="FUYC01000011">
    <property type="protein sequence ID" value="SKA89742.1"/>
    <property type="molecule type" value="Genomic_DNA"/>
</dbReference>
<accession>A0A1T4XJJ5</accession>
<protein>
    <recommendedName>
        <fullName evidence="3">AMP nucleosidase</fullName>
        <ecNumber evidence="2">3.2.2.4</ecNumber>
    </recommendedName>
    <alternativeName>
        <fullName evidence="3">AMP nucleosidase</fullName>
    </alternativeName>
</protein>
<dbReference type="GO" id="GO:0005829">
    <property type="term" value="C:cytosol"/>
    <property type="evidence" value="ECO:0007669"/>
    <property type="project" value="TreeGrafter"/>
</dbReference>
<comment type="catalytic activity">
    <reaction evidence="1">
        <text>AMP + H2O = D-ribose 5-phosphate + adenine</text>
        <dbReference type="Rhea" id="RHEA:20129"/>
        <dbReference type="ChEBI" id="CHEBI:15377"/>
        <dbReference type="ChEBI" id="CHEBI:16708"/>
        <dbReference type="ChEBI" id="CHEBI:78346"/>
        <dbReference type="ChEBI" id="CHEBI:456215"/>
        <dbReference type="EC" id="3.2.2.4"/>
    </reaction>
</comment>
<dbReference type="OrthoDB" id="9801098at2"/>
<dbReference type="Pfam" id="PF11892">
    <property type="entry name" value="PpnN_C"/>
    <property type="match status" value="1"/>
</dbReference>
<dbReference type="SUPFAM" id="SSF102405">
    <property type="entry name" value="MCP/YpsA-like"/>
    <property type="match status" value="1"/>
</dbReference>
<evidence type="ECO:0000256" key="3">
    <source>
        <dbReference type="ARBA" id="ARBA00031983"/>
    </source>
</evidence>
<dbReference type="AlphaFoldDB" id="A0A1T4XJJ5"/>
<evidence type="ECO:0000256" key="1">
    <source>
        <dbReference type="ARBA" id="ARBA00000274"/>
    </source>
</evidence>
<organism evidence="5 6">
    <name type="scientific">Paucidesulfovibrio gracilis DSM 16080</name>
    <dbReference type="NCBI Taxonomy" id="1121449"/>
    <lineage>
        <taxon>Bacteria</taxon>
        <taxon>Pseudomonadati</taxon>
        <taxon>Thermodesulfobacteriota</taxon>
        <taxon>Desulfovibrionia</taxon>
        <taxon>Desulfovibrionales</taxon>
        <taxon>Desulfovibrionaceae</taxon>
        <taxon>Paucidesulfovibrio</taxon>
    </lineage>
</organism>
<dbReference type="InterPro" id="IPR031100">
    <property type="entry name" value="LOG_fam"/>
</dbReference>
<keyword evidence="6" id="KW-1185">Reference proteome</keyword>
<dbReference type="RefSeq" id="WP_078717723.1">
    <property type="nucleotide sequence ID" value="NZ_FUYC01000011.1"/>
</dbReference>
<feature type="domain" description="Pyrimidine/purine nucleotide 5'-monophosphate nucleosidase C-terminal" evidence="4">
    <location>
        <begin position="330"/>
        <end position="446"/>
    </location>
</feature>
<dbReference type="Pfam" id="PF03641">
    <property type="entry name" value="Lysine_decarbox"/>
    <property type="match status" value="1"/>
</dbReference>